<organism evidence="1 2">
    <name type="scientific">Gossypium trilobum</name>
    <dbReference type="NCBI Taxonomy" id="34281"/>
    <lineage>
        <taxon>Eukaryota</taxon>
        <taxon>Viridiplantae</taxon>
        <taxon>Streptophyta</taxon>
        <taxon>Embryophyta</taxon>
        <taxon>Tracheophyta</taxon>
        <taxon>Spermatophyta</taxon>
        <taxon>Magnoliopsida</taxon>
        <taxon>eudicotyledons</taxon>
        <taxon>Gunneridae</taxon>
        <taxon>Pentapetalae</taxon>
        <taxon>rosids</taxon>
        <taxon>malvids</taxon>
        <taxon>Malvales</taxon>
        <taxon>Malvaceae</taxon>
        <taxon>Malvoideae</taxon>
        <taxon>Gossypium</taxon>
    </lineage>
</organism>
<dbReference type="AlphaFoldDB" id="A0A7J9FIY2"/>
<evidence type="ECO:0000313" key="2">
    <source>
        <dbReference type="Proteomes" id="UP000593568"/>
    </source>
</evidence>
<proteinExistence type="predicted"/>
<name>A0A7J9FIY2_9ROSI</name>
<gene>
    <name evidence="1" type="ORF">Gotri_026788</name>
</gene>
<accession>A0A7J9FIY2</accession>
<sequence>MVVCYLAVQSGRGSFGPFWLKNRR</sequence>
<dbReference type="Proteomes" id="UP000593568">
    <property type="component" value="Unassembled WGS sequence"/>
</dbReference>
<comment type="caution">
    <text evidence="1">The sequence shown here is derived from an EMBL/GenBank/DDBJ whole genome shotgun (WGS) entry which is preliminary data.</text>
</comment>
<evidence type="ECO:0000313" key="1">
    <source>
        <dbReference type="EMBL" id="MBA0785138.1"/>
    </source>
</evidence>
<dbReference type="EMBL" id="JABEZW010217839">
    <property type="protein sequence ID" value="MBA0785138.1"/>
    <property type="molecule type" value="Genomic_DNA"/>
</dbReference>
<keyword evidence="2" id="KW-1185">Reference proteome</keyword>
<protein>
    <submittedName>
        <fullName evidence="1">Uncharacterized protein</fullName>
    </submittedName>
</protein>
<reference evidence="1 2" key="1">
    <citation type="journal article" date="2019" name="Genome Biol. Evol.">
        <title>Insights into the evolution of the New World diploid cottons (Gossypium, subgenus Houzingenia) based on genome sequencing.</title>
        <authorList>
            <person name="Grover C.E."/>
            <person name="Arick M.A. 2nd"/>
            <person name="Thrash A."/>
            <person name="Conover J.L."/>
            <person name="Sanders W.S."/>
            <person name="Peterson D.G."/>
            <person name="Frelichowski J.E."/>
            <person name="Scheffler J.A."/>
            <person name="Scheffler B.E."/>
            <person name="Wendel J.F."/>
        </authorList>
    </citation>
    <scope>NUCLEOTIDE SEQUENCE [LARGE SCALE GENOMIC DNA]</scope>
    <source>
        <strain evidence="1">8</strain>
        <tissue evidence="1">Leaf</tissue>
    </source>
</reference>